<keyword evidence="2 5" id="KW-0328">Glycosyltransferase</keyword>
<dbReference type="NCBIfam" id="NF007322">
    <property type="entry name" value="PRK09814.1-1"/>
    <property type="match status" value="1"/>
</dbReference>
<feature type="domain" description="Glucosyltransferase 3-like N-terminal" evidence="6">
    <location>
        <begin position="2"/>
        <end position="153"/>
    </location>
</feature>
<comment type="subunit">
    <text evidence="5">Homotetramer; a dimer of dimers.</text>
</comment>
<dbReference type="Proteomes" id="UP001519349">
    <property type="component" value="Unassembled WGS sequence"/>
</dbReference>
<dbReference type="PIRSF" id="PIRSF007023">
    <property type="entry name" value="UDP-Galf_transf"/>
    <property type="match status" value="1"/>
</dbReference>
<keyword evidence="4 5" id="KW-0547">Nucleotide-binding</keyword>
<evidence type="ECO:0000259" key="6">
    <source>
        <dbReference type="Pfam" id="PF26334"/>
    </source>
</evidence>
<feature type="domain" description="Glucosyltransferase 3-like C-terminal" evidence="7">
    <location>
        <begin position="171"/>
        <end position="328"/>
    </location>
</feature>
<keyword evidence="9" id="KW-1185">Reference proteome</keyword>
<keyword evidence="3 5" id="KW-0808">Transferase</keyword>
<evidence type="ECO:0000256" key="5">
    <source>
        <dbReference type="HAMAP-Rule" id="MF_00841"/>
    </source>
</evidence>
<reference evidence="8 9" key="1">
    <citation type="submission" date="2018-05" db="EMBL/GenBank/DDBJ databases">
        <title>Draft genome sequence of Streptococcus panodentis CCUG 70867T.</title>
        <authorList>
            <person name="Salva-Serra F."/>
            <person name="Mendez V."/>
            <person name="Jaen-Luchoro D."/>
            <person name="Gonzales-Siles L."/>
            <person name="Karlsson R."/>
            <person name="Engstrom-Jakobsson H."/>
            <person name="Busquets A."/>
            <person name="Gomila M."/>
            <person name="Pineiro-Iglesias B."/>
            <person name="Bennasar-Figueras A."/>
            <person name="Seeger M."/>
            <person name="Moore E."/>
        </authorList>
    </citation>
    <scope>NUCLEOTIDE SEQUENCE [LARGE SCALE GENOMIC DNA]</scope>
    <source>
        <strain evidence="8 9">CCUG 70867</strain>
    </source>
</reference>
<sequence length="334" mass="37906">MKVNITNLYGMSGQSTALIAQNDVSRLAKELGFNELGFYFYDIYSDSPSELSTRLDGIMASVAYGDVVIYQSPSWNGREFDQAFVRKLKVLQAKIVTFIHDIPPLMFPSNYYLMPEYIDMYNQSDLVIVPSEKMRDKLIEEGLTVEKVLIQHMWDHPYDLALHQPQFERKLYFAGSVERFPHLANWAYATPLEIFSPEEESSPAANVRFRGWVSRPELLLELSKGGLGLVWGVEEDPAEEPEYYGLNISHKAATYLAAGLPIIVPAYLSNAELIRRQGLGFVVDSLAEASRVVETLSPEEYQAMAERVRNFSFLLKEGYFSKKVLLDAVMEVLS</sequence>
<feature type="binding site" evidence="5">
    <location>
        <position position="16"/>
    </location>
    <ligand>
        <name>UDP</name>
        <dbReference type="ChEBI" id="CHEBI:58223"/>
    </ligand>
</feature>
<dbReference type="InterPro" id="IPR058592">
    <property type="entry name" value="Gtf3_C"/>
</dbReference>
<dbReference type="SUPFAM" id="SSF53756">
    <property type="entry name" value="UDP-Glycosyltransferase/glycogen phosphorylase"/>
    <property type="match status" value="1"/>
</dbReference>
<gene>
    <name evidence="5" type="primary">gtf3</name>
    <name evidence="8" type="ORF">DHL47_07570</name>
</gene>
<dbReference type="HAMAP" id="MF_00841">
    <property type="entry name" value="Gtf3"/>
    <property type="match status" value="1"/>
</dbReference>
<dbReference type="Gene3D" id="3.40.50.2000">
    <property type="entry name" value="Glycogen Phosphorylase B"/>
    <property type="match status" value="2"/>
</dbReference>
<dbReference type="Pfam" id="PF26337">
    <property type="entry name" value="Gtf3_C"/>
    <property type="match status" value="1"/>
</dbReference>
<dbReference type="InterPro" id="IPR043676">
    <property type="entry name" value="Gtf3"/>
</dbReference>
<proteinExistence type="inferred from homology"/>
<accession>A0ABS5AX86</accession>
<evidence type="ECO:0000256" key="1">
    <source>
        <dbReference type="ARBA" id="ARBA00004922"/>
    </source>
</evidence>
<feature type="binding site" evidence="5">
    <location>
        <begin position="249"/>
        <end position="254"/>
    </location>
    <ligand>
        <name>UDP</name>
        <dbReference type="ChEBI" id="CHEBI:58223"/>
    </ligand>
</feature>
<dbReference type="RefSeq" id="WP_209551415.1">
    <property type="nucleotide sequence ID" value="NZ_QFAY01000013.1"/>
</dbReference>
<evidence type="ECO:0000313" key="8">
    <source>
        <dbReference type="EMBL" id="MBP2621175.1"/>
    </source>
</evidence>
<evidence type="ECO:0000256" key="4">
    <source>
        <dbReference type="ARBA" id="ARBA00022741"/>
    </source>
</evidence>
<dbReference type="EC" id="2.4.1.-" evidence="5"/>
<feature type="binding site" evidence="5">
    <location>
        <position position="179"/>
    </location>
    <ligand>
        <name>UDP</name>
        <dbReference type="ChEBI" id="CHEBI:58223"/>
    </ligand>
</feature>
<comment type="pathway">
    <text evidence="1 5">Protein modification; protein glycosylation.</text>
</comment>
<evidence type="ECO:0000256" key="3">
    <source>
        <dbReference type="ARBA" id="ARBA00022679"/>
    </source>
</evidence>
<evidence type="ECO:0000259" key="7">
    <source>
        <dbReference type="Pfam" id="PF26337"/>
    </source>
</evidence>
<comment type="domain">
    <text evidence="5">Dimerizes via the C-terminus; dimerization is required for tetramer formation. Binds protein substrate via an exposed loop in the N-terminus.</text>
</comment>
<evidence type="ECO:0000313" key="9">
    <source>
        <dbReference type="Proteomes" id="UP001519349"/>
    </source>
</evidence>
<comment type="caution">
    <text evidence="8">The sequence shown here is derived from an EMBL/GenBank/DDBJ whole genome shotgun (WGS) entry which is preliminary data.</text>
</comment>
<comment type="function">
    <text evidence="5">Required for polymorphic O-glycosylation of the serine-rich repeat protein in this bacteria. Catalyzes the second step in glycosylation by transferring glucose from UDP-glucose to the terminal GlcNAc moiety of the 3-O-(N-acetyl-alpha-D-glucosaminyl)-L-seryl-[protein] resulting from the first glycosylation step.</text>
</comment>
<name>A0ABS5AX86_9STRE</name>
<organism evidence="8 9">
    <name type="scientific">Streptococcus panodentis</name>
    <dbReference type="NCBI Taxonomy" id="1581472"/>
    <lineage>
        <taxon>Bacteria</taxon>
        <taxon>Bacillati</taxon>
        <taxon>Bacillota</taxon>
        <taxon>Bacilli</taxon>
        <taxon>Lactobacillales</taxon>
        <taxon>Streptococcaceae</taxon>
        <taxon>Streptococcus</taxon>
    </lineage>
</organism>
<protein>
    <recommendedName>
        <fullName evidence="5">Glucosyltransferase 3</fullName>
        <ecNumber evidence="5">2.4.1.-</ecNumber>
    </recommendedName>
</protein>
<dbReference type="EMBL" id="QFAY01000013">
    <property type="protein sequence ID" value="MBP2621175.1"/>
    <property type="molecule type" value="Genomic_DNA"/>
</dbReference>
<comment type="similarity">
    <text evidence="5">Belongs to the Gtf3 glucosyltransferase family.</text>
</comment>
<dbReference type="InterPro" id="IPR058591">
    <property type="entry name" value="Gtf3_N"/>
</dbReference>
<dbReference type="Pfam" id="PF26334">
    <property type="entry name" value="Gtf3_N"/>
    <property type="match status" value="1"/>
</dbReference>
<evidence type="ECO:0000256" key="2">
    <source>
        <dbReference type="ARBA" id="ARBA00022676"/>
    </source>
</evidence>